<reference evidence="7" key="1">
    <citation type="journal article" date="2019" name="Int. J. Syst. Evol. Microbiol.">
        <title>The Global Catalogue of Microorganisms (GCM) 10K type strain sequencing project: providing services to taxonomists for standard genome sequencing and annotation.</title>
        <authorList>
            <consortium name="The Broad Institute Genomics Platform"/>
            <consortium name="The Broad Institute Genome Sequencing Center for Infectious Disease"/>
            <person name="Wu L."/>
            <person name="Ma J."/>
        </authorList>
    </citation>
    <scope>NUCLEOTIDE SEQUENCE [LARGE SCALE GENOMIC DNA]</scope>
    <source>
        <strain evidence="7">JCM 17666</strain>
    </source>
</reference>
<dbReference type="Proteomes" id="UP001501671">
    <property type="component" value="Unassembled WGS sequence"/>
</dbReference>
<dbReference type="SUPFAM" id="SSF56425">
    <property type="entry name" value="Succinate dehydrogenase/fumarate reductase flavoprotein, catalytic domain"/>
    <property type="match status" value="1"/>
</dbReference>
<dbReference type="InterPro" id="IPR003953">
    <property type="entry name" value="FAD-dep_OxRdtase_2_FAD-bd"/>
</dbReference>
<dbReference type="InterPro" id="IPR027477">
    <property type="entry name" value="Succ_DH/fumarate_Rdtase_cat_sf"/>
</dbReference>
<dbReference type="SUPFAM" id="SSF51905">
    <property type="entry name" value="FAD/NAD(P)-binding domain"/>
    <property type="match status" value="1"/>
</dbReference>
<evidence type="ECO:0000313" key="7">
    <source>
        <dbReference type="Proteomes" id="UP001501671"/>
    </source>
</evidence>
<dbReference type="EMBL" id="BAABFO010000038">
    <property type="protein sequence ID" value="GAA4343401.1"/>
    <property type="molecule type" value="Genomic_DNA"/>
</dbReference>
<dbReference type="Gene3D" id="3.50.50.60">
    <property type="entry name" value="FAD/NAD(P)-binding domain"/>
    <property type="match status" value="1"/>
</dbReference>
<sequence>MDNKALSAVEKFDVIVVGGGNAAMCAALSAREDGASVLVLERSPEAERGGNSSFTDGVIRFAYDSVDEIVAISEPLTSEELATSDFGLYPADRFFDDMAKVTEHRTDPDLCETVVRQSQSAVRWLKKNGVKFMPNYGRQSYRIDGRIKFAGGAPMVINGGGPGLIDALYKAARREGIVVRYGAWVQDLVWEDGAVRGVVAYVDGRPSAIAAGAVVLACGGFEANAEWRARYLGKGWDLAKVRGSKYNTGDGLAMALKIGAQPAGHWSGCHAVSWELYATDFGDPAITPNFQRHSYPFGIIVNAKGKRFVDEGADIRNYTYAKYGHIVLEQPGQFAWQVFDGQVLPLLRDEYRTRQVTKVTADSLEALAEKLEGVDPKQFLQTVREFNAAVDTGTRFDPSVKDGRATHGLEVPKSNWANRIDTPPFEAYAVTCGITFTYGGLRIDTEAQVRNTNHDPIPGLFAAGEIVGGIYYFNAPGGSGLASGAVFGRIAGQGAARAAAAA</sequence>
<dbReference type="Pfam" id="PF00890">
    <property type="entry name" value="FAD_binding_2"/>
    <property type="match status" value="1"/>
</dbReference>
<evidence type="ECO:0000313" key="6">
    <source>
        <dbReference type="EMBL" id="GAA4343401.1"/>
    </source>
</evidence>
<keyword evidence="3" id="KW-0274">FAD</keyword>
<dbReference type="InterPro" id="IPR050315">
    <property type="entry name" value="FAD-oxidoreductase_2"/>
</dbReference>
<proteinExistence type="predicted"/>
<accession>A0ABP8HRV6</accession>
<dbReference type="PANTHER" id="PTHR43400">
    <property type="entry name" value="FUMARATE REDUCTASE"/>
    <property type="match status" value="1"/>
</dbReference>
<dbReference type="PANTHER" id="PTHR43400:SF7">
    <property type="entry name" value="FAD-DEPENDENT OXIDOREDUCTASE 2 FAD BINDING DOMAIN-CONTAINING PROTEIN"/>
    <property type="match status" value="1"/>
</dbReference>
<evidence type="ECO:0000256" key="2">
    <source>
        <dbReference type="ARBA" id="ARBA00022630"/>
    </source>
</evidence>
<dbReference type="Gene3D" id="3.90.700.10">
    <property type="entry name" value="Succinate dehydrogenase/fumarate reductase flavoprotein, catalytic domain"/>
    <property type="match status" value="1"/>
</dbReference>
<organism evidence="6 7">
    <name type="scientific">Pigmentiphaga soli</name>
    <dbReference type="NCBI Taxonomy" id="1007095"/>
    <lineage>
        <taxon>Bacteria</taxon>
        <taxon>Pseudomonadati</taxon>
        <taxon>Pseudomonadota</taxon>
        <taxon>Betaproteobacteria</taxon>
        <taxon>Burkholderiales</taxon>
        <taxon>Alcaligenaceae</taxon>
        <taxon>Pigmentiphaga</taxon>
    </lineage>
</organism>
<keyword evidence="7" id="KW-1185">Reference proteome</keyword>
<protein>
    <submittedName>
        <fullName evidence="6">FAD-dependent tricarballylate dehydrogenase TcuA</fullName>
    </submittedName>
</protein>
<dbReference type="InterPro" id="IPR036188">
    <property type="entry name" value="FAD/NAD-bd_sf"/>
</dbReference>
<evidence type="ECO:0000256" key="1">
    <source>
        <dbReference type="ARBA" id="ARBA00001974"/>
    </source>
</evidence>
<keyword evidence="4" id="KW-0560">Oxidoreductase</keyword>
<comment type="cofactor">
    <cofactor evidence="1">
        <name>FAD</name>
        <dbReference type="ChEBI" id="CHEBI:57692"/>
    </cofactor>
</comment>
<comment type="caution">
    <text evidence="6">The sequence shown here is derived from an EMBL/GenBank/DDBJ whole genome shotgun (WGS) entry which is preliminary data.</text>
</comment>
<name>A0ABP8HRV6_9BURK</name>
<gene>
    <name evidence="6" type="primary">tcuA_5</name>
    <name evidence="6" type="ORF">GCM10023144_46280</name>
</gene>
<evidence type="ECO:0000256" key="3">
    <source>
        <dbReference type="ARBA" id="ARBA00022827"/>
    </source>
</evidence>
<evidence type="ECO:0000256" key="4">
    <source>
        <dbReference type="ARBA" id="ARBA00023002"/>
    </source>
</evidence>
<feature type="domain" description="FAD-dependent oxidoreductase 2 FAD-binding" evidence="5">
    <location>
        <begin position="13"/>
        <end position="480"/>
    </location>
</feature>
<evidence type="ECO:0000259" key="5">
    <source>
        <dbReference type="Pfam" id="PF00890"/>
    </source>
</evidence>
<dbReference type="NCBIfam" id="NF006130">
    <property type="entry name" value="PRK08274.1"/>
    <property type="match status" value="1"/>
</dbReference>
<keyword evidence="2" id="KW-0285">Flavoprotein</keyword>